<dbReference type="CDD" id="cd24049">
    <property type="entry name" value="ASKHA_NBD_PilM"/>
    <property type="match status" value="1"/>
</dbReference>
<dbReference type="Proteomes" id="UP000246104">
    <property type="component" value="Unassembled WGS sequence"/>
</dbReference>
<dbReference type="InterPro" id="IPR005883">
    <property type="entry name" value="PilM"/>
</dbReference>
<evidence type="ECO:0000313" key="2">
    <source>
        <dbReference type="Proteomes" id="UP000246104"/>
    </source>
</evidence>
<dbReference type="Gene3D" id="3.30.420.40">
    <property type="match status" value="2"/>
</dbReference>
<dbReference type="PANTHER" id="PTHR32432:SF3">
    <property type="entry name" value="ETHANOLAMINE UTILIZATION PROTEIN EUTJ"/>
    <property type="match status" value="1"/>
</dbReference>
<dbReference type="NCBIfam" id="TIGR01175">
    <property type="entry name" value="pilM"/>
    <property type="match status" value="1"/>
</dbReference>
<dbReference type="InterPro" id="IPR050696">
    <property type="entry name" value="FtsA/MreB"/>
</dbReference>
<proteinExistence type="predicted"/>
<sequence>MNAVGFDLGSSSLKIMEASKEGDKYRALQALEFANPFGVMIPPDAAQLEQLAGMLKQVLHEHKLPLGSIRTALPESLISTKIISTPTLTDAELASAIDWLAEQHIAIPLEELKIEYEVLYRPDKSKSNDQNMRVMLIGVPKRVVTSYLKVFELMEVEPVVMETQVLAALRPVINDQLPTTLLVHMGASSTELVIVHEREIVFVYSFASGGRLLTRSIERGLNLDTQQAEEYKKSYGVDPQFLEGKLVRILDPVMRLFVNEMQKALQYFTGQFGTLRVKRIVFSGGGANLQGIIPFFASQFDQEVVVANPFDRFVSDVKTPIPTDRAPSFDVSCGLVLRDI</sequence>
<dbReference type="Gene3D" id="3.30.1490.300">
    <property type="match status" value="1"/>
</dbReference>
<reference evidence="1 2" key="1">
    <citation type="submission" date="2018-02" db="EMBL/GenBank/DDBJ databases">
        <title>Genomic Reconstructions from Amazon Rainforest and Pasture Soil Reveal Novel Insights into the Physiology of Candidate Phyla in Tropical Sites.</title>
        <authorList>
            <person name="Kroeger M.E."/>
            <person name="Delmont T."/>
            <person name="Eren A.M."/>
            <person name="Guo J."/>
            <person name="Meyer K.M."/>
            <person name="Khan K."/>
            <person name="Rodrigues J.L.M."/>
            <person name="Bohannan B.J.M."/>
            <person name="Tringe S."/>
            <person name="Borges C.D."/>
            <person name="Tiedje J."/>
            <person name="Tsai S.M."/>
            <person name="Nusslein K."/>
        </authorList>
    </citation>
    <scope>NUCLEOTIDE SEQUENCE [LARGE SCALE GENOMIC DNA]</scope>
    <source>
        <strain evidence="1">Amazon FNV 2010 28 9</strain>
    </source>
</reference>
<gene>
    <name evidence="1" type="ORF">C5B42_04890</name>
</gene>
<accession>A0A317JP29</accession>
<dbReference type="Pfam" id="PF11104">
    <property type="entry name" value="PilM_2"/>
    <property type="match status" value="1"/>
</dbReference>
<dbReference type="AlphaFoldDB" id="A0A317JP29"/>
<comment type="caution">
    <text evidence="1">The sequence shown here is derived from an EMBL/GenBank/DDBJ whole genome shotgun (WGS) entry which is preliminary data.</text>
</comment>
<name>A0A317JP29_9BACT</name>
<dbReference type="PANTHER" id="PTHR32432">
    <property type="entry name" value="CELL DIVISION PROTEIN FTSA-RELATED"/>
    <property type="match status" value="1"/>
</dbReference>
<evidence type="ECO:0008006" key="3">
    <source>
        <dbReference type="Google" id="ProtNLM"/>
    </source>
</evidence>
<dbReference type="InterPro" id="IPR043129">
    <property type="entry name" value="ATPase_NBD"/>
</dbReference>
<dbReference type="SUPFAM" id="SSF53067">
    <property type="entry name" value="Actin-like ATPase domain"/>
    <property type="match status" value="2"/>
</dbReference>
<evidence type="ECO:0000313" key="1">
    <source>
        <dbReference type="EMBL" id="PWU22892.1"/>
    </source>
</evidence>
<dbReference type="EMBL" id="PSRQ01000053">
    <property type="protein sequence ID" value="PWU22892.1"/>
    <property type="molecule type" value="Genomic_DNA"/>
</dbReference>
<protein>
    <recommendedName>
        <fullName evidence="3">SHS2 domain-containing protein</fullName>
    </recommendedName>
</protein>
<organism evidence="1 2">
    <name type="scientific">Candidatus Cerribacteria bacterium 'Amazon FNV 2010 28 9'</name>
    <dbReference type="NCBI Taxonomy" id="2081795"/>
    <lineage>
        <taxon>Bacteria</taxon>
        <taxon>Candidatus Cerribacteria</taxon>
    </lineage>
</organism>
<dbReference type="PIRSF" id="PIRSF019169">
    <property type="entry name" value="PilM"/>
    <property type="match status" value="1"/>
</dbReference>